<keyword evidence="2" id="KW-0472">Membrane</keyword>
<dbReference type="GO" id="GO:0030007">
    <property type="term" value="P:intracellular potassium ion homeostasis"/>
    <property type="evidence" value="ECO:0007669"/>
    <property type="project" value="TreeGrafter"/>
</dbReference>
<dbReference type="PANTHER" id="PTHR43294">
    <property type="entry name" value="SODIUM/POTASSIUM-TRANSPORTING ATPASE SUBUNIT ALPHA"/>
    <property type="match status" value="1"/>
</dbReference>
<gene>
    <name evidence="3" type="ORF">AFUS01_LOCUS40062</name>
</gene>
<dbReference type="AlphaFoldDB" id="A0A8J2LC92"/>
<dbReference type="Proteomes" id="UP000708208">
    <property type="component" value="Unassembled WGS sequence"/>
</dbReference>
<comment type="caution">
    <text evidence="3">The sequence shown here is derived from an EMBL/GenBank/DDBJ whole genome shotgun (WGS) entry which is preliminary data.</text>
</comment>
<keyword evidence="2" id="KW-1003">Cell membrane</keyword>
<feature type="non-terminal residue" evidence="3">
    <location>
        <position position="1"/>
    </location>
</feature>
<dbReference type="GO" id="GO:1902600">
    <property type="term" value="P:proton transmembrane transport"/>
    <property type="evidence" value="ECO:0007669"/>
    <property type="project" value="TreeGrafter"/>
</dbReference>
<dbReference type="GO" id="GO:0036376">
    <property type="term" value="P:sodium ion export across plasma membrane"/>
    <property type="evidence" value="ECO:0007669"/>
    <property type="project" value="TreeGrafter"/>
</dbReference>
<comment type="subcellular location">
    <subcellularLocation>
        <location evidence="1">Cell membrane</location>
        <topology evidence="1">Multi-pass membrane protein</topology>
    </subcellularLocation>
</comment>
<dbReference type="EMBL" id="CAJVCH010554920">
    <property type="protein sequence ID" value="CAG7830244.1"/>
    <property type="molecule type" value="Genomic_DNA"/>
</dbReference>
<reference evidence="3" key="1">
    <citation type="submission" date="2021-06" db="EMBL/GenBank/DDBJ databases">
        <authorList>
            <person name="Hodson N. C."/>
            <person name="Mongue J. A."/>
            <person name="Jaron S. K."/>
        </authorList>
    </citation>
    <scope>NUCLEOTIDE SEQUENCE</scope>
</reference>
<name>A0A8J2LC92_9HEXA</name>
<evidence type="ECO:0000313" key="3">
    <source>
        <dbReference type="EMBL" id="CAG7830244.1"/>
    </source>
</evidence>
<evidence type="ECO:0000313" key="4">
    <source>
        <dbReference type="Proteomes" id="UP000708208"/>
    </source>
</evidence>
<dbReference type="GO" id="GO:0005886">
    <property type="term" value="C:plasma membrane"/>
    <property type="evidence" value="ECO:0007669"/>
    <property type="project" value="UniProtKB-SubCell"/>
</dbReference>
<evidence type="ECO:0000256" key="2">
    <source>
        <dbReference type="ARBA" id="ARBA00022475"/>
    </source>
</evidence>
<keyword evidence="4" id="KW-1185">Reference proteome</keyword>
<accession>A0A8J2LC92</accession>
<proteinExistence type="predicted"/>
<dbReference type="Pfam" id="PF13246">
    <property type="entry name" value="Cation_ATPase"/>
    <property type="match status" value="1"/>
</dbReference>
<evidence type="ECO:0000256" key="1">
    <source>
        <dbReference type="ARBA" id="ARBA00004651"/>
    </source>
</evidence>
<organism evidence="3 4">
    <name type="scientific">Allacma fusca</name>
    <dbReference type="NCBI Taxonomy" id="39272"/>
    <lineage>
        <taxon>Eukaryota</taxon>
        <taxon>Metazoa</taxon>
        <taxon>Ecdysozoa</taxon>
        <taxon>Arthropoda</taxon>
        <taxon>Hexapoda</taxon>
        <taxon>Collembola</taxon>
        <taxon>Symphypleona</taxon>
        <taxon>Sminthuridae</taxon>
        <taxon>Allacma</taxon>
    </lineage>
</organism>
<dbReference type="InterPro" id="IPR050510">
    <property type="entry name" value="Cation_transp_ATPase_P-type"/>
</dbReference>
<dbReference type="PANTHER" id="PTHR43294:SF21">
    <property type="entry name" value="CATION TRANSPORTING ATPASE"/>
    <property type="match status" value="1"/>
</dbReference>
<dbReference type="GO" id="GO:0006883">
    <property type="term" value="P:intracellular sodium ion homeostasis"/>
    <property type="evidence" value="ECO:0007669"/>
    <property type="project" value="TreeGrafter"/>
</dbReference>
<protein>
    <submittedName>
        <fullName evidence="3">Uncharacterized protein</fullName>
    </submittedName>
</protein>
<dbReference type="OrthoDB" id="3352408at2759"/>
<dbReference type="GO" id="GO:0005391">
    <property type="term" value="F:P-type sodium:potassium-exchanging transporter activity"/>
    <property type="evidence" value="ECO:0007669"/>
    <property type="project" value="TreeGrafter"/>
</dbReference>
<sequence length="97" mass="11396">MPISQRDVIGDPSEAAILRTSQLFLGNMDLYRKNYPKAFEIPFNSTNKYQVSIHHAEDENSHFLLTMKGAPERILEFCETIYIDGEERDLTEHWRKH</sequence>
<dbReference type="GO" id="GO:1990573">
    <property type="term" value="P:potassium ion import across plasma membrane"/>
    <property type="evidence" value="ECO:0007669"/>
    <property type="project" value="TreeGrafter"/>
</dbReference>